<dbReference type="RefSeq" id="WP_109732159.1">
    <property type="nucleotide sequence ID" value="NZ_BAAACK010000009.1"/>
</dbReference>
<evidence type="ECO:0000259" key="3">
    <source>
        <dbReference type="Pfam" id="PF00155"/>
    </source>
</evidence>
<dbReference type="InterPro" id="IPR004839">
    <property type="entry name" value="Aminotransferase_I/II_large"/>
</dbReference>
<comment type="caution">
    <text evidence="4">The sequence shown here is derived from an EMBL/GenBank/DDBJ whole genome shotgun (WGS) entry which is preliminary data.</text>
</comment>
<dbReference type="GO" id="GO:0030170">
    <property type="term" value="F:pyridoxal phosphate binding"/>
    <property type="evidence" value="ECO:0007669"/>
    <property type="project" value="InterPro"/>
</dbReference>
<dbReference type="Gene3D" id="3.40.640.10">
    <property type="entry name" value="Type I PLP-dependent aspartate aminotransferase-like (Major domain)"/>
    <property type="match status" value="1"/>
</dbReference>
<evidence type="ECO:0000256" key="2">
    <source>
        <dbReference type="ARBA" id="ARBA00022898"/>
    </source>
</evidence>
<dbReference type="PANTHER" id="PTHR42885:SF1">
    <property type="entry name" value="THREONINE-PHOSPHATE DECARBOXYLASE"/>
    <property type="match status" value="1"/>
</dbReference>
<keyword evidence="5" id="KW-1185">Reference proteome</keyword>
<evidence type="ECO:0000313" key="4">
    <source>
        <dbReference type="EMBL" id="PWJ28367.1"/>
    </source>
</evidence>
<accession>A0A2Y9C5S2</accession>
<dbReference type="GO" id="GO:0003824">
    <property type="term" value="F:catalytic activity"/>
    <property type="evidence" value="ECO:0007669"/>
    <property type="project" value="UniProtKB-ARBA"/>
</dbReference>
<proteinExistence type="predicted"/>
<feature type="domain" description="Aminotransferase class I/classII large" evidence="3">
    <location>
        <begin position="14"/>
        <end position="340"/>
    </location>
</feature>
<organism evidence="4 5">
    <name type="scientific">Faecalicatena orotica</name>
    <dbReference type="NCBI Taxonomy" id="1544"/>
    <lineage>
        <taxon>Bacteria</taxon>
        <taxon>Bacillati</taxon>
        <taxon>Bacillota</taxon>
        <taxon>Clostridia</taxon>
        <taxon>Lachnospirales</taxon>
        <taxon>Lachnospiraceae</taxon>
        <taxon>Faecalicatena</taxon>
    </lineage>
</organism>
<dbReference type="InterPro" id="IPR015421">
    <property type="entry name" value="PyrdxlP-dep_Trfase_major"/>
</dbReference>
<comment type="cofactor">
    <cofactor evidence="1">
        <name>pyridoxal 5'-phosphate</name>
        <dbReference type="ChEBI" id="CHEBI:597326"/>
    </cofactor>
</comment>
<keyword evidence="2" id="KW-0663">Pyridoxal phosphate</keyword>
<dbReference type="SUPFAM" id="SSF53383">
    <property type="entry name" value="PLP-dependent transferases"/>
    <property type="match status" value="1"/>
</dbReference>
<dbReference type="InterPro" id="IPR015422">
    <property type="entry name" value="PyrdxlP-dep_Trfase_small"/>
</dbReference>
<name>A0A2Y9C5S2_9FIRM</name>
<dbReference type="OrthoDB" id="9813612at2"/>
<evidence type="ECO:0000313" key="5">
    <source>
        <dbReference type="Proteomes" id="UP000245845"/>
    </source>
</evidence>
<dbReference type="Gene3D" id="3.90.1150.10">
    <property type="entry name" value="Aspartate Aminotransferase, domain 1"/>
    <property type="match status" value="1"/>
</dbReference>
<evidence type="ECO:0000256" key="1">
    <source>
        <dbReference type="ARBA" id="ARBA00001933"/>
    </source>
</evidence>
<dbReference type="InterPro" id="IPR015424">
    <property type="entry name" value="PyrdxlP-dep_Trfase"/>
</dbReference>
<dbReference type="EMBL" id="QGDL01000009">
    <property type="protein sequence ID" value="PWJ28367.1"/>
    <property type="molecule type" value="Genomic_DNA"/>
</dbReference>
<dbReference type="Proteomes" id="UP000245845">
    <property type="component" value="Unassembled WGS sequence"/>
</dbReference>
<gene>
    <name evidence="4" type="ORF">A8806_109251</name>
</gene>
<dbReference type="Pfam" id="PF00155">
    <property type="entry name" value="Aminotran_1_2"/>
    <property type="match status" value="1"/>
</dbReference>
<dbReference type="CDD" id="cd00609">
    <property type="entry name" value="AAT_like"/>
    <property type="match status" value="1"/>
</dbReference>
<protein>
    <submittedName>
        <fullName evidence="4">Threonine-phosphate decarboxylase</fullName>
    </submittedName>
</protein>
<dbReference type="AlphaFoldDB" id="A0A2Y9C5S2"/>
<dbReference type="PANTHER" id="PTHR42885">
    <property type="entry name" value="HISTIDINOL-PHOSPHATE AMINOTRANSFERASE-RELATED"/>
    <property type="match status" value="1"/>
</dbReference>
<reference evidence="4 5" key="1">
    <citation type="submission" date="2018-05" db="EMBL/GenBank/DDBJ databases">
        <title>The Hungate 1000. A catalogue of reference genomes from the rumen microbiome.</title>
        <authorList>
            <person name="Kelly W."/>
        </authorList>
    </citation>
    <scope>NUCLEOTIDE SEQUENCE [LARGE SCALE GENOMIC DNA]</scope>
    <source>
        <strain evidence="4 5">NLAE-zl-C242</strain>
    </source>
</reference>
<sequence>MDYMHGGDIYTYEGMIDFSANINPFGPSRKVKEAAALSSEWIGVYPDSRLSRLRKALAEKEDIDGELLVFGNGAADLIFSIVFAERPRKAVLTAPSFSEYAQALKAAGCKIVYHYLKEEENFRLTEEYLDQLTEDTDMVFLCSPDNPTGQTVDRELLQEIIQRCQERHIRLVLDECFYEFQEDQTGILSAKEALVTKEVFLMRAFTKMHAMPGLRLGYGISSDRGLLEKLCAVRQPWSVSVTAQEAGLAALTEPERVEMTRCFVSEERKMMEKELGRIGVRYFPSSANYMLLKSKYDLFELLKEQYILIRDCSNYEGLKKGYYRIAVKSSSENRQLLSALEEIYSKDCRTAE</sequence>